<dbReference type="STRING" id="77586.A0A0D9W9Q0"/>
<dbReference type="Pfam" id="PF25019">
    <property type="entry name" value="LRR_R13L1-DRL21"/>
    <property type="match status" value="1"/>
</dbReference>
<evidence type="ECO:0000256" key="3">
    <source>
        <dbReference type="ARBA" id="ARBA00022723"/>
    </source>
</evidence>
<dbReference type="PRINTS" id="PR00364">
    <property type="entry name" value="DISEASERSIST"/>
</dbReference>
<evidence type="ECO:0000256" key="9">
    <source>
        <dbReference type="ARBA" id="ARBA00022840"/>
    </source>
</evidence>
<dbReference type="InterPro" id="IPR003656">
    <property type="entry name" value="Znf_BED"/>
</dbReference>
<reference evidence="14 15" key="1">
    <citation type="submission" date="2012-08" db="EMBL/GenBank/DDBJ databases">
        <title>Oryza genome evolution.</title>
        <authorList>
            <person name="Wing R.A."/>
        </authorList>
    </citation>
    <scope>NUCLEOTIDE SEQUENCE</scope>
</reference>
<dbReference type="PANTHER" id="PTHR36766:SF73">
    <property type="entry name" value="NB-ARC DOMAIN-CONTAINING PROTEIN"/>
    <property type="match status" value="1"/>
</dbReference>
<dbReference type="GO" id="GO:0043531">
    <property type="term" value="F:ADP binding"/>
    <property type="evidence" value="ECO:0007669"/>
    <property type="project" value="InterPro"/>
</dbReference>
<dbReference type="HOGENOM" id="CLU_000837_8_4_1"/>
<dbReference type="GO" id="GO:0051707">
    <property type="term" value="P:response to other organism"/>
    <property type="evidence" value="ECO:0007669"/>
    <property type="project" value="UniProtKB-ARBA"/>
</dbReference>
<dbReference type="EnsemblPlants" id="LPERR04G21390.1">
    <property type="protein sequence ID" value="LPERR04G21390.1"/>
    <property type="gene ID" value="LPERR04G21390"/>
</dbReference>
<feature type="region of interest" description="Disordered" evidence="12">
    <location>
        <begin position="171"/>
        <end position="219"/>
    </location>
</feature>
<dbReference type="InterPro" id="IPR042197">
    <property type="entry name" value="Apaf_helical"/>
</dbReference>
<keyword evidence="4" id="KW-0677">Repeat</keyword>
<feature type="domain" description="BED-type" evidence="13">
    <location>
        <begin position="133"/>
        <end position="191"/>
    </location>
</feature>
<evidence type="ECO:0000313" key="14">
    <source>
        <dbReference type="EnsemblPlants" id="LPERR04G21390.1"/>
    </source>
</evidence>
<dbReference type="Pfam" id="PF00931">
    <property type="entry name" value="NB-ARC"/>
    <property type="match status" value="1"/>
</dbReference>
<evidence type="ECO:0000256" key="10">
    <source>
        <dbReference type="ARBA" id="ARBA00023054"/>
    </source>
</evidence>
<dbReference type="Gene3D" id="1.10.8.430">
    <property type="entry name" value="Helical domain of apoptotic protease-activating factors"/>
    <property type="match status" value="1"/>
</dbReference>
<evidence type="ECO:0000256" key="7">
    <source>
        <dbReference type="ARBA" id="ARBA00022821"/>
    </source>
</evidence>
<keyword evidence="2" id="KW-0433">Leucine-rich repeat</keyword>
<keyword evidence="10" id="KW-0175">Coiled coil</keyword>
<dbReference type="SUPFAM" id="SSF52058">
    <property type="entry name" value="L domain-like"/>
    <property type="match status" value="2"/>
</dbReference>
<dbReference type="SUPFAM" id="SSF52540">
    <property type="entry name" value="P-loop containing nucleoside triphosphate hydrolases"/>
    <property type="match status" value="1"/>
</dbReference>
<dbReference type="InterPro" id="IPR036236">
    <property type="entry name" value="Znf_C2H2_sf"/>
</dbReference>
<dbReference type="Gramene" id="LPERR04G21390.1">
    <property type="protein sequence ID" value="LPERR04G21390.1"/>
    <property type="gene ID" value="LPERR04G21390"/>
</dbReference>
<evidence type="ECO:0000256" key="5">
    <source>
        <dbReference type="ARBA" id="ARBA00022741"/>
    </source>
</evidence>
<evidence type="ECO:0000256" key="12">
    <source>
        <dbReference type="SAM" id="MobiDB-lite"/>
    </source>
</evidence>
<dbReference type="PROSITE" id="PS50808">
    <property type="entry name" value="ZF_BED"/>
    <property type="match status" value="1"/>
</dbReference>
<feature type="compositionally biased region" description="Acidic residues" evidence="12">
    <location>
        <begin position="877"/>
        <end position="891"/>
    </location>
</feature>
<name>A0A0D9W9Q0_9ORYZ</name>
<dbReference type="Pfam" id="PF23559">
    <property type="entry name" value="WHD_DRP"/>
    <property type="match status" value="1"/>
</dbReference>
<dbReference type="PANTHER" id="PTHR36766">
    <property type="entry name" value="PLANT BROAD-SPECTRUM MILDEW RESISTANCE PROTEIN RPW8"/>
    <property type="match status" value="1"/>
</dbReference>
<keyword evidence="6 11" id="KW-0863">Zinc-finger</keyword>
<evidence type="ECO:0000313" key="15">
    <source>
        <dbReference type="Proteomes" id="UP000032180"/>
    </source>
</evidence>
<feature type="compositionally biased region" description="Basic and acidic residues" evidence="12">
    <location>
        <begin position="104"/>
        <end position="117"/>
    </location>
</feature>
<dbReference type="Pfam" id="PF18052">
    <property type="entry name" value="Rx_N"/>
    <property type="match status" value="1"/>
</dbReference>
<dbReference type="InterPro" id="IPR032675">
    <property type="entry name" value="LRR_dom_sf"/>
</dbReference>
<feature type="region of interest" description="Disordered" evidence="12">
    <location>
        <begin position="877"/>
        <end position="898"/>
    </location>
</feature>
<dbReference type="GO" id="GO:0003677">
    <property type="term" value="F:DNA binding"/>
    <property type="evidence" value="ECO:0007669"/>
    <property type="project" value="InterPro"/>
</dbReference>
<dbReference type="GO" id="GO:0006952">
    <property type="term" value="P:defense response"/>
    <property type="evidence" value="ECO:0007669"/>
    <property type="project" value="UniProtKB-KW"/>
</dbReference>
<dbReference type="Gene3D" id="3.80.10.10">
    <property type="entry name" value="Ribonuclease Inhibitor"/>
    <property type="match status" value="3"/>
</dbReference>
<evidence type="ECO:0000256" key="6">
    <source>
        <dbReference type="ARBA" id="ARBA00022771"/>
    </source>
</evidence>
<dbReference type="GO" id="GO:0005524">
    <property type="term" value="F:ATP binding"/>
    <property type="evidence" value="ECO:0007669"/>
    <property type="project" value="UniProtKB-KW"/>
</dbReference>
<evidence type="ECO:0000256" key="2">
    <source>
        <dbReference type="ARBA" id="ARBA00022614"/>
    </source>
</evidence>
<dbReference type="InterPro" id="IPR056789">
    <property type="entry name" value="LRR_R13L1-DRL21"/>
</dbReference>
<evidence type="ECO:0000256" key="4">
    <source>
        <dbReference type="ARBA" id="ARBA00022737"/>
    </source>
</evidence>
<evidence type="ECO:0000256" key="8">
    <source>
        <dbReference type="ARBA" id="ARBA00022833"/>
    </source>
</evidence>
<dbReference type="InterPro" id="IPR055414">
    <property type="entry name" value="LRR_R13L4/SHOC2-like"/>
</dbReference>
<keyword evidence="5" id="KW-0547">Nucleotide-binding</keyword>
<keyword evidence="15" id="KW-1185">Reference proteome</keyword>
<keyword evidence="9" id="KW-0067">ATP-binding</keyword>
<dbReference type="eggNOG" id="KOG4658">
    <property type="taxonomic scope" value="Eukaryota"/>
</dbReference>
<dbReference type="Gene3D" id="3.40.50.300">
    <property type="entry name" value="P-loop containing nucleotide triphosphate hydrolases"/>
    <property type="match status" value="1"/>
</dbReference>
<proteinExistence type="inferred from homology"/>
<dbReference type="SMART" id="SM00614">
    <property type="entry name" value="ZnF_BED"/>
    <property type="match status" value="1"/>
</dbReference>
<evidence type="ECO:0000259" key="13">
    <source>
        <dbReference type="PROSITE" id="PS50808"/>
    </source>
</evidence>
<evidence type="ECO:0000256" key="1">
    <source>
        <dbReference type="ARBA" id="ARBA00008894"/>
    </source>
</evidence>
<dbReference type="InterPro" id="IPR002182">
    <property type="entry name" value="NB-ARC"/>
</dbReference>
<dbReference type="Pfam" id="PF23598">
    <property type="entry name" value="LRR_14"/>
    <property type="match status" value="1"/>
</dbReference>
<feature type="compositionally biased region" description="Low complexity" evidence="12">
    <location>
        <begin position="196"/>
        <end position="211"/>
    </location>
</feature>
<dbReference type="InterPro" id="IPR027417">
    <property type="entry name" value="P-loop_NTPase"/>
</dbReference>
<dbReference type="Proteomes" id="UP000032180">
    <property type="component" value="Chromosome 4"/>
</dbReference>
<protein>
    <recommendedName>
        <fullName evidence="13">BED-type domain-containing protein</fullName>
    </recommendedName>
</protein>
<dbReference type="InterPro" id="IPR041118">
    <property type="entry name" value="Rx_N"/>
</dbReference>
<comment type="similarity">
    <text evidence="1">Belongs to the disease resistance NB-LRR family.</text>
</comment>
<dbReference type="SUPFAM" id="SSF57667">
    <property type="entry name" value="beta-beta-alpha zinc fingers"/>
    <property type="match status" value="1"/>
</dbReference>
<dbReference type="Gene3D" id="1.10.10.10">
    <property type="entry name" value="Winged helix-like DNA-binding domain superfamily/Winged helix DNA-binding domain"/>
    <property type="match status" value="1"/>
</dbReference>
<dbReference type="GO" id="GO:0008270">
    <property type="term" value="F:zinc ion binding"/>
    <property type="evidence" value="ECO:0007669"/>
    <property type="project" value="UniProtKB-KW"/>
</dbReference>
<keyword evidence="7" id="KW-0611">Plant defense</keyword>
<reference evidence="14" key="3">
    <citation type="submission" date="2015-04" db="UniProtKB">
        <authorList>
            <consortium name="EnsemblPlants"/>
        </authorList>
    </citation>
    <scope>IDENTIFICATION</scope>
</reference>
<accession>A0A0D9W9Q0</accession>
<keyword evidence="3" id="KW-0479">Metal-binding</keyword>
<sequence>MEEVEANLLEGGIQWLAETILENLDADKLDEWIRQVGLVGDTGKLRPEIERVIGMLAAVKGRAIGNRPLARSLGRVRELLYDTDDVIDDIDYYRLQQQVQGDAWDGHHEAEQTERTAGRGNIGEASGSDVMSTQRSEVWRHFTVVERENGKTVKARCIDCNTVVKCGSSNGTSVLHNHRDSGKCKRKRGASDQPPNLGSASVGAANGNSAGRKTMRTEEASADQVAELSSGIQQMIHQLQEAMSEVLRLCGSNYFSSLSLHQNTTSDTPLRTSSLLQRKFYGRVEERNSIIKLMTEAKSDGATILPIVGIGGIGKTAIAQFIYNDPVVERLFQQRVWVWVSNNFDEVQLTREMLDFVCQENHERLCSFAKLQELLIGSMKTKRFLLVLDDVWEDMNNGRLNKLLAPLKSNDAKGNVILVTTRLWSVAKMIGTVKPIELGVLEKEDSWLLLKSSAFGDENHEPCASLSTIGHKIADKLKGNPLAVETAGELLSGKHTIYHWNDILKTEDWKSLQLSGGIMQSLKRSYDLLPYNLKQCLSYCSLFPKRHYFSKAQLLQIWIAQGFVEKSNETLEQKGWKYIIELMDSGFFQQVESEWFTSDDYFFMRDLMHDLARMVSRTEYATIDGSECRELVPTIRHLSIVNHSAYRKDQFGNISHNEDFEESLQKVMSRSKLRTLLLIGKYDPHFFKSLQDAYDPHFFKSFRDVFKEAQHLRLLQITATYPDLESFLSSLVNSTHLRYLRIESRDYREALPHPLCKCYHLQVLDVGSCGTPDVPVDINNLVCLQHLIAPKGVCSTIANIDKMSSLQELDNFVVQNLSGFEVTQLKSMEKLVRLGVSRLANVTTREEARGASLKDKQHLEKLHLSWKDAWNGFDYENEEGSGYENESDSDGSSESSVDVEHHIDMDTEIEGEVPMNSSDTNDALSLQHHIGMISAFSMDIETEERLPMGDANDAASSEHYSNICSQLSFSKVLDGLEPHHTLKHLRISGYNGARPPTWLSSSLTCLQTLCLESCGGWQKLTLQSLHSLRKLVLIKIGNAIELSIPSLEELVLIKLPRLKTCSCTSTRDLNSCLRVLKIKKCPELLPFFLQLNDDCQSLNSLKGLKSLSNLRLLKAYRCIGDHIEDGRCFLPQSLEEIYVYEYSLETLQPCFRSHLTCLKKIEVKGSASLKSLELQSCTALEELDIQDCPSLFALEGLQSLRRLRDIQVFQAASLTSLDLQSCIELEELSIRWCLSLSRLEGLPSVCSLKRLYLEGCPRLPPYLESLSVQGYELCPQLNRFTIDDPSILTTSFCKHLTSLQRLEFSKCGREVTRLTNEQEMAFQLLTSLQELLFWYCNNLIDLPTELHSLPFLKWLKICNCKIERLPEKGLPPSLEEMVIFSDSEELVQQCRTLASTSKLKININGRCV</sequence>
<evidence type="ECO:0000256" key="11">
    <source>
        <dbReference type="PROSITE-ProRule" id="PRU00027"/>
    </source>
</evidence>
<dbReference type="InterPro" id="IPR036388">
    <property type="entry name" value="WH-like_DNA-bd_sf"/>
</dbReference>
<reference evidence="15" key="2">
    <citation type="submission" date="2013-12" db="EMBL/GenBank/DDBJ databases">
        <authorList>
            <person name="Yu Y."/>
            <person name="Lee S."/>
            <person name="de Baynast K."/>
            <person name="Wissotski M."/>
            <person name="Liu L."/>
            <person name="Talag J."/>
            <person name="Goicoechea J."/>
            <person name="Angelova A."/>
            <person name="Jetty R."/>
            <person name="Kudrna D."/>
            <person name="Golser W."/>
            <person name="Rivera L."/>
            <person name="Zhang J."/>
            <person name="Wing R."/>
        </authorList>
    </citation>
    <scope>NUCLEOTIDE SEQUENCE</scope>
</reference>
<dbReference type="InterPro" id="IPR058922">
    <property type="entry name" value="WHD_DRP"/>
</dbReference>
<feature type="region of interest" description="Disordered" evidence="12">
    <location>
        <begin position="103"/>
        <end position="133"/>
    </location>
</feature>
<organism evidence="14 15">
    <name type="scientific">Leersia perrieri</name>
    <dbReference type="NCBI Taxonomy" id="77586"/>
    <lineage>
        <taxon>Eukaryota</taxon>
        <taxon>Viridiplantae</taxon>
        <taxon>Streptophyta</taxon>
        <taxon>Embryophyta</taxon>
        <taxon>Tracheophyta</taxon>
        <taxon>Spermatophyta</taxon>
        <taxon>Magnoliopsida</taxon>
        <taxon>Liliopsida</taxon>
        <taxon>Poales</taxon>
        <taxon>Poaceae</taxon>
        <taxon>BOP clade</taxon>
        <taxon>Oryzoideae</taxon>
        <taxon>Oryzeae</taxon>
        <taxon>Oryzinae</taxon>
        <taxon>Leersia</taxon>
    </lineage>
</organism>
<keyword evidence="8" id="KW-0862">Zinc</keyword>